<feature type="compositionally biased region" description="Basic and acidic residues" evidence="1">
    <location>
        <begin position="294"/>
        <end position="303"/>
    </location>
</feature>
<evidence type="ECO:0000313" key="2">
    <source>
        <dbReference type="EMBL" id="KAJ7713014.1"/>
    </source>
</evidence>
<reference evidence="2" key="1">
    <citation type="submission" date="2023-03" db="EMBL/GenBank/DDBJ databases">
        <title>Massive genome expansion in bonnet fungi (Mycena s.s.) driven by repeated elements and novel gene families across ecological guilds.</title>
        <authorList>
            <consortium name="Lawrence Berkeley National Laboratory"/>
            <person name="Harder C.B."/>
            <person name="Miyauchi S."/>
            <person name="Viragh M."/>
            <person name="Kuo A."/>
            <person name="Thoen E."/>
            <person name="Andreopoulos B."/>
            <person name="Lu D."/>
            <person name="Skrede I."/>
            <person name="Drula E."/>
            <person name="Henrissat B."/>
            <person name="Morin E."/>
            <person name="Kohler A."/>
            <person name="Barry K."/>
            <person name="LaButti K."/>
            <person name="Morin E."/>
            <person name="Salamov A."/>
            <person name="Lipzen A."/>
            <person name="Mereny Z."/>
            <person name="Hegedus B."/>
            <person name="Baldrian P."/>
            <person name="Stursova M."/>
            <person name="Weitz H."/>
            <person name="Taylor A."/>
            <person name="Grigoriev I.V."/>
            <person name="Nagy L.G."/>
            <person name="Martin F."/>
            <person name="Kauserud H."/>
        </authorList>
    </citation>
    <scope>NUCLEOTIDE SEQUENCE</scope>
    <source>
        <strain evidence="2">CBHHK182m</strain>
    </source>
</reference>
<dbReference type="AlphaFoldDB" id="A0AAD7ME77"/>
<gene>
    <name evidence="2" type="ORF">B0H16DRAFT_1479015</name>
</gene>
<dbReference type="EMBL" id="JARKIB010000353">
    <property type="protein sequence ID" value="KAJ7713014.1"/>
    <property type="molecule type" value="Genomic_DNA"/>
</dbReference>
<organism evidence="2 3">
    <name type="scientific">Mycena metata</name>
    <dbReference type="NCBI Taxonomy" id="1033252"/>
    <lineage>
        <taxon>Eukaryota</taxon>
        <taxon>Fungi</taxon>
        <taxon>Dikarya</taxon>
        <taxon>Basidiomycota</taxon>
        <taxon>Agaricomycotina</taxon>
        <taxon>Agaricomycetes</taxon>
        <taxon>Agaricomycetidae</taxon>
        <taxon>Agaricales</taxon>
        <taxon>Marasmiineae</taxon>
        <taxon>Mycenaceae</taxon>
        <taxon>Mycena</taxon>
    </lineage>
</organism>
<feature type="region of interest" description="Disordered" evidence="1">
    <location>
        <begin position="323"/>
        <end position="352"/>
    </location>
</feature>
<keyword evidence="3" id="KW-1185">Reference proteome</keyword>
<accession>A0AAD7ME77</accession>
<proteinExistence type="predicted"/>
<evidence type="ECO:0000256" key="1">
    <source>
        <dbReference type="SAM" id="MobiDB-lite"/>
    </source>
</evidence>
<evidence type="ECO:0000313" key="3">
    <source>
        <dbReference type="Proteomes" id="UP001215598"/>
    </source>
</evidence>
<protein>
    <submittedName>
        <fullName evidence="2">Uncharacterized protein</fullName>
    </submittedName>
</protein>
<feature type="compositionally biased region" description="Basic and acidic residues" evidence="1">
    <location>
        <begin position="332"/>
        <end position="343"/>
    </location>
</feature>
<comment type="caution">
    <text evidence="2">The sequence shown here is derived from an EMBL/GenBank/DDBJ whole genome shotgun (WGS) entry which is preliminary data.</text>
</comment>
<name>A0AAD7ME77_9AGAR</name>
<feature type="region of interest" description="Disordered" evidence="1">
    <location>
        <begin position="278"/>
        <end position="303"/>
    </location>
</feature>
<sequence>MELEVYLTFPPLQSLHNGSQRRRNQQKQQRRNELPEMLPIWFYRSLGTRLIRIANASTLQRLLRKRYPICDAERIRDTLTVEPKGEGGTLWTSRLGLSSSPLAPEHTGNLGALRLSLCATHGPPPGHALGQAKGGADDSGRLAYPSRAFLASGGRIPRMIPSLVQSSSLEEAPHAEREFRIVEMNVHPLRNVPAHAHRPARLSPPRIHDRWGVERIDGVDGEDAHIYGNPLHSGRGSADALDCSASRAERSGSWVLYFLVHANSHARRLESQSAGAQSAFLRSASGPARARTQRQHERQSEAARRAIIVDRGGRMVRRCGRPRFFARGSRSRGQDRRQRERTTSSRRVVGGASVGVGAGYSSGLRTPVGSVASLLGLSLQLGISGMGSTGKGARQLRCLRRWQWERRGGG</sequence>
<dbReference type="Proteomes" id="UP001215598">
    <property type="component" value="Unassembled WGS sequence"/>
</dbReference>